<gene>
    <name evidence="4" type="primary">aroE_2</name>
    <name evidence="5" type="synonym">aroE_1</name>
    <name evidence="4" type="ORF">TUM18999_26880</name>
    <name evidence="5" type="ORF">TUM20286_18970</name>
</gene>
<sequence>MPRTLNKETRLCMSLSGRPGNFGTRFHNSLYEQLGLDYVYKAFTTTDLPAAIGGIRALGIRGCAVSMPFKEACIPHLDELDASAAVIQSVNTLVNDEGHLKGYNTDYLAVASLLRSHGVDPQADFALRGSGGMGKAVTFALRDSGFTQGTLVARNEVRGSALAATCGFAWQAEQGGLRPRLLVNVTPIGMDGGPEAGQLAFDEATIEAAEVVFDVVAIPVETPLIRAARALGKRVITGGEVIVLQAVEQFVLYTGIRPDAEQIAEAAAFARS</sequence>
<dbReference type="RefSeq" id="WP_173174176.1">
    <property type="nucleotide sequence ID" value="NZ_AP023189.1"/>
</dbReference>
<dbReference type="EMBL" id="BQKM01000003">
    <property type="protein sequence ID" value="GJN52145.1"/>
    <property type="molecule type" value="Genomic_DNA"/>
</dbReference>
<evidence type="ECO:0000259" key="3">
    <source>
        <dbReference type="Pfam" id="PF08501"/>
    </source>
</evidence>
<dbReference type="KEGG" id="ptw:TUM18999_26880"/>
<dbReference type="InterPro" id="IPR013708">
    <property type="entry name" value="Shikimate_DH-bd_N"/>
</dbReference>
<evidence type="ECO:0000256" key="2">
    <source>
        <dbReference type="ARBA" id="ARBA00023002"/>
    </source>
</evidence>
<dbReference type="GO" id="GO:0004764">
    <property type="term" value="F:shikimate 3-dehydrogenase (NADP+) activity"/>
    <property type="evidence" value="ECO:0007669"/>
    <property type="project" value="InterPro"/>
</dbReference>
<dbReference type="GO" id="GO:0019632">
    <property type="term" value="P:shikimate metabolic process"/>
    <property type="evidence" value="ECO:0007669"/>
    <property type="project" value="TreeGrafter"/>
</dbReference>
<dbReference type="Gene3D" id="3.40.50.10860">
    <property type="entry name" value="Leucine Dehydrogenase, chain A, domain 1"/>
    <property type="match status" value="1"/>
</dbReference>
<dbReference type="PANTHER" id="PTHR21089:SF9">
    <property type="entry name" value="SHIKIMATE DEHYDROGENASE-LIKE PROTEIN HI_0607"/>
    <property type="match status" value="1"/>
</dbReference>
<proteinExistence type="predicted"/>
<evidence type="ECO:0000313" key="4">
    <source>
        <dbReference type="EMBL" id="BCG24497.1"/>
    </source>
</evidence>
<feature type="domain" description="Shikimate dehydrogenase substrate binding N-terminal" evidence="3">
    <location>
        <begin position="26"/>
        <end position="93"/>
    </location>
</feature>
<dbReference type="Proteomes" id="UP000509383">
    <property type="component" value="Chromosome"/>
</dbReference>
<keyword evidence="2" id="KW-0560">Oxidoreductase</keyword>
<evidence type="ECO:0000313" key="7">
    <source>
        <dbReference type="Proteomes" id="UP001054892"/>
    </source>
</evidence>
<keyword evidence="1" id="KW-0521">NADP</keyword>
<dbReference type="GO" id="GO:0050661">
    <property type="term" value="F:NADP binding"/>
    <property type="evidence" value="ECO:0007669"/>
    <property type="project" value="TreeGrafter"/>
</dbReference>
<evidence type="ECO:0000313" key="5">
    <source>
        <dbReference type="EMBL" id="GJN52145.1"/>
    </source>
</evidence>
<dbReference type="InterPro" id="IPR036291">
    <property type="entry name" value="NAD(P)-bd_dom_sf"/>
</dbReference>
<dbReference type="GO" id="GO:0005829">
    <property type="term" value="C:cytosol"/>
    <property type="evidence" value="ECO:0007669"/>
    <property type="project" value="TreeGrafter"/>
</dbReference>
<dbReference type="GO" id="GO:0009423">
    <property type="term" value="P:chorismate biosynthetic process"/>
    <property type="evidence" value="ECO:0007669"/>
    <property type="project" value="TreeGrafter"/>
</dbReference>
<organism evidence="4 6">
    <name type="scientific">Pseudomonas tohonis</name>
    <dbReference type="NCBI Taxonomy" id="2725477"/>
    <lineage>
        <taxon>Bacteria</taxon>
        <taxon>Pseudomonadati</taxon>
        <taxon>Pseudomonadota</taxon>
        <taxon>Gammaproteobacteria</taxon>
        <taxon>Pseudomonadales</taxon>
        <taxon>Pseudomonadaceae</taxon>
        <taxon>Pseudomonas</taxon>
    </lineage>
</organism>
<dbReference type="InterPro" id="IPR046346">
    <property type="entry name" value="Aminoacid_DH-like_N_sf"/>
</dbReference>
<reference evidence="4 6" key="1">
    <citation type="submission" date="2020-05" db="EMBL/GenBank/DDBJ databases">
        <title>Characterization of novel class B3 metallo-beta-lactamase from novel Pseudomonas species.</title>
        <authorList>
            <person name="Yamada K."/>
            <person name="Aoki K."/>
            <person name="Ishii Y."/>
        </authorList>
    </citation>
    <scope>NUCLEOTIDE SEQUENCE [LARGE SCALE GENOMIC DNA]</scope>
    <source>
        <strain evidence="4 6">TUM18999</strain>
        <strain evidence="5 7">TUM20286</strain>
    </source>
</reference>
<keyword evidence="7" id="KW-1185">Reference proteome</keyword>
<name>A0A6J4E3X2_9PSED</name>
<evidence type="ECO:0000313" key="6">
    <source>
        <dbReference type="Proteomes" id="UP000509383"/>
    </source>
</evidence>
<dbReference type="Gene3D" id="3.40.50.720">
    <property type="entry name" value="NAD(P)-binding Rossmann-like Domain"/>
    <property type="match status" value="1"/>
</dbReference>
<dbReference type="CDD" id="cd01065">
    <property type="entry name" value="NAD_bind_Shikimate_DH"/>
    <property type="match status" value="1"/>
</dbReference>
<evidence type="ECO:0000256" key="1">
    <source>
        <dbReference type="ARBA" id="ARBA00022857"/>
    </source>
</evidence>
<protein>
    <submittedName>
        <fullName evidence="4">Shikimate 5-dehydrogenase</fullName>
    </submittedName>
</protein>
<dbReference type="SUPFAM" id="SSF53223">
    <property type="entry name" value="Aminoacid dehydrogenase-like, N-terminal domain"/>
    <property type="match status" value="1"/>
</dbReference>
<dbReference type="AlphaFoldDB" id="A0A6J4E3X2"/>
<dbReference type="InterPro" id="IPR022893">
    <property type="entry name" value="Shikimate_DH_fam"/>
</dbReference>
<dbReference type="NCBIfam" id="NF009202">
    <property type="entry name" value="PRK12550.1"/>
    <property type="match status" value="1"/>
</dbReference>
<dbReference type="PANTHER" id="PTHR21089">
    <property type="entry name" value="SHIKIMATE DEHYDROGENASE"/>
    <property type="match status" value="1"/>
</dbReference>
<dbReference type="SUPFAM" id="SSF51735">
    <property type="entry name" value="NAD(P)-binding Rossmann-fold domains"/>
    <property type="match status" value="1"/>
</dbReference>
<accession>A0A6J4E3X2</accession>
<dbReference type="Proteomes" id="UP001054892">
    <property type="component" value="Unassembled WGS sequence"/>
</dbReference>
<dbReference type="EMBL" id="AP023189">
    <property type="protein sequence ID" value="BCG24497.1"/>
    <property type="molecule type" value="Genomic_DNA"/>
</dbReference>
<dbReference type="Pfam" id="PF08501">
    <property type="entry name" value="Shikimate_dh_N"/>
    <property type="match status" value="1"/>
</dbReference>